<organism evidence="10 11">
    <name type="scientific">Trametes cubensis</name>
    <dbReference type="NCBI Taxonomy" id="1111947"/>
    <lineage>
        <taxon>Eukaryota</taxon>
        <taxon>Fungi</taxon>
        <taxon>Dikarya</taxon>
        <taxon>Basidiomycota</taxon>
        <taxon>Agaricomycotina</taxon>
        <taxon>Agaricomycetes</taxon>
        <taxon>Polyporales</taxon>
        <taxon>Polyporaceae</taxon>
        <taxon>Trametes</taxon>
    </lineage>
</organism>
<dbReference type="GO" id="GO:0005506">
    <property type="term" value="F:iron ion binding"/>
    <property type="evidence" value="ECO:0007669"/>
    <property type="project" value="InterPro"/>
</dbReference>
<comment type="similarity">
    <text evidence="3">Belongs to the cytochrome P450 family.</text>
</comment>
<dbReference type="GO" id="GO:0016705">
    <property type="term" value="F:oxidoreductase activity, acting on paired donors, with incorporation or reduction of molecular oxygen"/>
    <property type="evidence" value="ECO:0007669"/>
    <property type="project" value="InterPro"/>
</dbReference>
<keyword evidence="8" id="KW-0503">Monooxygenase</keyword>
<dbReference type="InterPro" id="IPR036396">
    <property type="entry name" value="Cyt_P450_sf"/>
</dbReference>
<dbReference type="InterPro" id="IPR050121">
    <property type="entry name" value="Cytochrome_P450_monoxygenase"/>
</dbReference>
<evidence type="ECO:0000313" key="10">
    <source>
        <dbReference type="EMBL" id="KAJ8494977.1"/>
    </source>
</evidence>
<accession>A0AAD7U126</accession>
<comment type="cofactor">
    <cofactor evidence="1 9">
        <name>heme</name>
        <dbReference type="ChEBI" id="CHEBI:30413"/>
    </cofactor>
</comment>
<dbReference type="PRINTS" id="PR00463">
    <property type="entry name" value="EP450I"/>
</dbReference>
<keyword evidence="7 9" id="KW-0408">Iron</keyword>
<evidence type="ECO:0000256" key="1">
    <source>
        <dbReference type="ARBA" id="ARBA00001971"/>
    </source>
</evidence>
<dbReference type="InterPro" id="IPR002401">
    <property type="entry name" value="Cyt_P450_E_grp-I"/>
</dbReference>
<evidence type="ECO:0000313" key="11">
    <source>
        <dbReference type="Proteomes" id="UP001215151"/>
    </source>
</evidence>
<keyword evidence="4 9" id="KW-0349">Heme</keyword>
<dbReference type="CDD" id="cd11069">
    <property type="entry name" value="CYP_FUM15-like"/>
    <property type="match status" value="1"/>
</dbReference>
<keyword evidence="5 9" id="KW-0479">Metal-binding</keyword>
<evidence type="ECO:0000256" key="8">
    <source>
        <dbReference type="ARBA" id="ARBA00023033"/>
    </source>
</evidence>
<evidence type="ECO:0008006" key="12">
    <source>
        <dbReference type="Google" id="ProtNLM"/>
    </source>
</evidence>
<name>A0AAD7U126_9APHY</name>
<dbReference type="SUPFAM" id="SSF48264">
    <property type="entry name" value="Cytochrome P450"/>
    <property type="match status" value="1"/>
</dbReference>
<evidence type="ECO:0000256" key="5">
    <source>
        <dbReference type="ARBA" id="ARBA00022723"/>
    </source>
</evidence>
<keyword evidence="6" id="KW-0560">Oxidoreductase</keyword>
<dbReference type="InterPro" id="IPR001128">
    <property type="entry name" value="Cyt_P450"/>
</dbReference>
<proteinExistence type="inferred from homology"/>
<evidence type="ECO:0000256" key="6">
    <source>
        <dbReference type="ARBA" id="ARBA00023002"/>
    </source>
</evidence>
<dbReference type="PRINTS" id="PR00385">
    <property type="entry name" value="P450"/>
</dbReference>
<sequence>MSNFLQILGSALALYIGWRVIRFYLSKSPLDNLPGPESESFISGNVAKLMDLREAWDYQRGLAERYGRLFAIHGLFNSKWLYTYDPRALHSIYVKDQDVFEESEILTTSFMLFVGPGLLATLGDQHRKQRKMLNPVFSAKHLREMTPIFNDVIHKLREAIAARVKGGTQEIDVLNWMGRTALELIGQGGLGHSFDPLTEDKADEFADSVKAYLSLTHPVAADSPVSAQIHVVIQQLLPLLVQIGPASFRRKVAEMVPYGHSQRMIEISDAMHARSVRIINEKRAALAGGDEALKQQVGEGKDIMSVLLRANMSASEADRLTDEELIAQVSVLVLAAMDTTSNALSRILNQLAMHPEVQEKLREELVRARDDGTGNLRDLEYDEVMELPYLDAVCRETLRRYPPVKGLFRIIRKDGILPLSAPVVGNDGSLIDHIPVSKGMRIITDMEASNCNKELWGEDAYEWKPERWLKPLPRALEDAHIPGVYSHLMTFIGGARACIGFKFSQLEMKVVLATLIPAFKFELTDKPISWNAAGVAYPSVGDSMKPEMPLRVTPI</sequence>
<dbReference type="GO" id="GO:0004497">
    <property type="term" value="F:monooxygenase activity"/>
    <property type="evidence" value="ECO:0007669"/>
    <property type="project" value="UniProtKB-KW"/>
</dbReference>
<dbReference type="Pfam" id="PF00067">
    <property type="entry name" value="p450"/>
    <property type="match status" value="1"/>
</dbReference>
<evidence type="ECO:0000256" key="7">
    <source>
        <dbReference type="ARBA" id="ARBA00023004"/>
    </source>
</evidence>
<comment type="pathway">
    <text evidence="2">Secondary metabolite biosynthesis.</text>
</comment>
<comment type="caution">
    <text evidence="10">The sequence shown here is derived from an EMBL/GenBank/DDBJ whole genome shotgun (WGS) entry which is preliminary data.</text>
</comment>
<protein>
    <recommendedName>
        <fullName evidence="12">Cytochrome P450</fullName>
    </recommendedName>
</protein>
<evidence type="ECO:0000256" key="2">
    <source>
        <dbReference type="ARBA" id="ARBA00005179"/>
    </source>
</evidence>
<evidence type="ECO:0000256" key="9">
    <source>
        <dbReference type="PIRSR" id="PIRSR602401-1"/>
    </source>
</evidence>
<evidence type="ECO:0000256" key="3">
    <source>
        <dbReference type="ARBA" id="ARBA00010617"/>
    </source>
</evidence>
<dbReference type="PANTHER" id="PTHR24305:SF166">
    <property type="entry name" value="CYTOCHROME P450 12A4, MITOCHONDRIAL-RELATED"/>
    <property type="match status" value="1"/>
</dbReference>
<gene>
    <name evidence="10" type="ORF">ONZ51_g1960</name>
</gene>
<dbReference type="EMBL" id="JAPEVG010000029">
    <property type="protein sequence ID" value="KAJ8494977.1"/>
    <property type="molecule type" value="Genomic_DNA"/>
</dbReference>
<dbReference type="PANTHER" id="PTHR24305">
    <property type="entry name" value="CYTOCHROME P450"/>
    <property type="match status" value="1"/>
</dbReference>
<dbReference type="Proteomes" id="UP001215151">
    <property type="component" value="Unassembled WGS sequence"/>
</dbReference>
<dbReference type="GO" id="GO:0020037">
    <property type="term" value="F:heme binding"/>
    <property type="evidence" value="ECO:0007669"/>
    <property type="project" value="InterPro"/>
</dbReference>
<feature type="binding site" description="axial binding residue" evidence="9">
    <location>
        <position position="498"/>
    </location>
    <ligand>
        <name>heme</name>
        <dbReference type="ChEBI" id="CHEBI:30413"/>
    </ligand>
    <ligandPart>
        <name>Fe</name>
        <dbReference type="ChEBI" id="CHEBI:18248"/>
    </ligandPart>
</feature>
<dbReference type="AlphaFoldDB" id="A0AAD7U126"/>
<keyword evidence="11" id="KW-1185">Reference proteome</keyword>
<reference evidence="10" key="1">
    <citation type="submission" date="2022-11" db="EMBL/GenBank/DDBJ databases">
        <title>Genome Sequence of Cubamyces cubensis.</title>
        <authorList>
            <person name="Buettner E."/>
        </authorList>
    </citation>
    <scope>NUCLEOTIDE SEQUENCE</scope>
    <source>
        <strain evidence="10">MPL-01</strain>
    </source>
</reference>
<evidence type="ECO:0000256" key="4">
    <source>
        <dbReference type="ARBA" id="ARBA00022617"/>
    </source>
</evidence>
<dbReference type="Gene3D" id="1.10.630.10">
    <property type="entry name" value="Cytochrome P450"/>
    <property type="match status" value="1"/>
</dbReference>